<dbReference type="EMBL" id="QSLN01000003">
    <property type="protein sequence ID" value="RDV84046.1"/>
    <property type="molecule type" value="Genomic_DNA"/>
</dbReference>
<protein>
    <submittedName>
        <fullName evidence="2">PaaI family thioesterase</fullName>
    </submittedName>
</protein>
<dbReference type="PANTHER" id="PTHR47260:SF3">
    <property type="entry name" value="THIOESTERASE FAMILY PROTEIN (AFU_ORTHOLOGUE AFUA_7G03960)"/>
    <property type="match status" value="1"/>
</dbReference>
<dbReference type="PANTHER" id="PTHR47260">
    <property type="entry name" value="UPF0644 PROTEIN PB2B4.06"/>
    <property type="match status" value="1"/>
</dbReference>
<proteinExistence type="predicted"/>
<dbReference type="Proteomes" id="UP000256329">
    <property type="component" value="Unassembled WGS sequence"/>
</dbReference>
<dbReference type="SUPFAM" id="SSF54637">
    <property type="entry name" value="Thioesterase/thiol ester dehydrase-isomerase"/>
    <property type="match status" value="1"/>
</dbReference>
<name>A0A3D8P6A0_9THEO</name>
<evidence type="ECO:0000313" key="3">
    <source>
        <dbReference type="Proteomes" id="UP000256329"/>
    </source>
</evidence>
<organism evidence="2 3">
    <name type="scientific">Ammonifex thiophilus</name>
    <dbReference type="NCBI Taxonomy" id="444093"/>
    <lineage>
        <taxon>Bacteria</taxon>
        <taxon>Bacillati</taxon>
        <taxon>Bacillota</taxon>
        <taxon>Clostridia</taxon>
        <taxon>Thermoanaerobacterales</taxon>
        <taxon>Thermoanaerobacteraceae</taxon>
        <taxon>Ammonifex</taxon>
    </lineage>
</organism>
<dbReference type="InterPro" id="IPR052061">
    <property type="entry name" value="PTE-AB_protein"/>
</dbReference>
<comment type="caution">
    <text evidence="2">The sequence shown here is derived from an EMBL/GenBank/DDBJ whole genome shotgun (WGS) entry which is preliminary data.</text>
</comment>
<sequence length="134" mass="15089">MPKGLSPEDNWCFACGPANPIGLKLSFSEEGEKVKARFRVKPEHQGWPGLIHGGLLATLCDEAMAQWLWRRGFVAYTGELRVRFRKEVAVGEEVLVEAWLKERKRALFLLIAQVLNTAGQVVVVAEGKFLLKKR</sequence>
<dbReference type="Pfam" id="PF03061">
    <property type="entry name" value="4HBT"/>
    <property type="match status" value="1"/>
</dbReference>
<dbReference type="InterPro" id="IPR006683">
    <property type="entry name" value="Thioestr_dom"/>
</dbReference>
<dbReference type="OrthoDB" id="9792301at2"/>
<dbReference type="Gene3D" id="3.10.129.10">
    <property type="entry name" value="Hotdog Thioesterase"/>
    <property type="match status" value="1"/>
</dbReference>
<reference evidence="2 3" key="1">
    <citation type="submission" date="2018-08" db="EMBL/GenBank/DDBJ databases">
        <title>Form III RuBisCO-mediated autotrophy in Thermodesulfobium bacteria.</title>
        <authorList>
            <person name="Toshchakov S.V."/>
            <person name="Kublanov I.V."/>
            <person name="Frolov E."/>
            <person name="Bonch-Osmolovskaya E.A."/>
            <person name="Tourova T.P."/>
            <person name="Chernych N.A."/>
            <person name="Lebedinsky A.V."/>
        </authorList>
    </citation>
    <scope>NUCLEOTIDE SEQUENCE [LARGE SCALE GENOMIC DNA]</scope>
    <source>
        <strain evidence="2 3">SR</strain>
    </source>
</reference>
<dbReference type="CDD" id="cd03440">
    <property type="entry name" value="hot_dog"/>
    <property type="match status" value="1"/>
</dbReference>
<dbReference type="AlphaFoldDB" id="A0A3D8P6A0"/>
<dbReference type="RefSeq" id="WP_115792266.1">
    <property type="nucleotide sequence ID" value="NZ_QSLN01000003.1"/>
</dbReference>
<dbReference type="InterPro" id="IPR029069">
    <property type="entry name" value="HotDog_dom_sf"/>
</dbReference>
<gene>
    <name evidence="2" type="ORF">DXX99_04240</name>
</gene>
<accession>A0A3D8P6A0</accession>
<evidence type="ECO:0000313" key="2">
    <source>
        <dbReference type="EMBL" id="RDV84046.1"/>
    </source>
</evidence>
<feature type="domain" description="Thioesterase" evidence="1">
    <location>
        <begin position="49"/>
        <end position="114"/>
    </location>
</feature>
<keyword evidence="3" id="KW-1185">Reference proteome</keyword>
<evidence type="ECO:0000259" key="1">
    <source>
        <dbReference type="Pfam" id="PF03061"/>
    </source>
</evidence>